<proteinExistence type="predicted"/>
<evidence type="ECO:0000256" key="1">
    <source>
        <dbReference type="SAM" id="MobiDB-lite"/>
    </source>
</evidence>
<dbReference type="EMBL" id="UINC01222951">
    <property type="protein sequence ID" value="SVE51944.1"/>
    <property type="molecule type" value="Genomic_DNA"/>
</dbReference>
<protein>
    <submittedName>
        <fullName evidence="2">Uncharacterized protein</fullName>
    </submittedName>
</protein>
<reference evidence="2" key="1">
    <citation type="submission" date="2018-05" db="EMBL/GenBank/DDBJ databases">
        <authorList>
            <person name="Lanie J.A."/>
            <person name="Ng W.-L."/>
            <person name="Kazmierczak K.M."/>
            <person name="Andrzejewski T.M."/>
            <person name="Davidsen T.M."/>
            <person name="Wayne K.J."/>
            <person name="Tettelin H."/>
            <person name="Glass J.I."/>
            <person name="Rusch D."/>
            <person name="Podicherti R."/>
            <person name="Tsui H.-C.T."/>
            <person name="Winkler M.E."/>
        </authorList>
    </citation>
    <scope>NUCLEOTIDE SEQUENCE</scope>
</reference>
<sequence length="88" mass="10393">MSEKNELQKNEGIDRLRKVRGKDRVTNQSDTEVFNNEQLEKDYSKTRQKKQPFFLKEEEGTDDLIADAAKKTRREIEFKSEILKDAKS</sequence>
<accession>A0A383E5S3</accession>
<name>A0A383E5S3_9ZZZZ</name>
<feature type="region of interest" description="Disordered" evidence="1">
    <location>
        <begin position="1"/>
        <end position="61"/>
    </location>
</feature>
<evidence type="ECO:0000313" key="2">
    <source>
        <dbReference type="EMBL" id="SVE51944.1"/>
    </source>
</evidence>
<gene>
    <name evidence="2" type="ORF">METZ01_LOCUS504798</name>
</gene>
<feature type="compositionally biased region" description="Basic and acidic residues" evidence="1">
    <location>
        <begin position="1"/>
        <end position="16"/>
    </location>
</feature>
<organism evidence="2">
    <name type="scientific">marine metagenome</name>
    <dbReference type="NCBI Taxonomy" id="408172"/>
    <lineage>
        <taxon>unclassified sequences</taxon>
        <taxon>metagenomes</taxon>
        <taxon>ecological metagenomes</taxon>
    </lineage>
</organism>
<dbReference type="AlphaFoldDB" id="A0A383E5S3"/>
<feature type="compositionally biased region" description="Polar residues" evidence="1">
    <location>
        <begin position="26"/>
        <end position="37"/>
    </location>
</feature>